<dbReference type="AlphaFoldDB" id="A0A1W6MIY3"/>
<gene>
    <name evidence="2" type="ORF">BST97_05915</name>
</gene>
<organism evidence="2 3">
    <name type="scientific">Nonlabens spongiae</name>
    <dbReference type="NCBI Taxonomy" id="331648"/>
    <lineage>
        <taxon>Bacteria</taxon>
        <taxon>Pseudomonadati</taxon>
        <taxon>Bacteroidota</taxon>
        <taxon>Flavobacteriia</taxon>
        <taxon>Flavobacteriales</taxon>
        <taxon>Flavobacteriaceae</taxon>
        <taxon>Nonlabens</taxon>
    </lineage>
</organism>
<keyword evidence="3" id="KW-1185">Reference proteome</keyword>
<evidence type="ECO:0008006" key="4">
    <source>
        <dbReference type="Google" id="ProtNLM"/>
    </source>
</evidence>
<dbReference type="Proteomes" id="UP000193431">
    <property type="component" value="Chromosome"/>
</dbReference>
<dbReference type="EMBL" id="CP019344">
    <property type="protein sequence ID" value="ARN77561.1"/>
    <property type="molecule type" value="Genomic_DNA"/>
</dbReference>
<evidence type="ECO:0000313" key="3">
    <source>
        <dbReference type="Proteomes" id="UP000193431"/>
    </source>
</evidence>
<dbReference type="STRING" id="331648.BST97_05915"/>
<keyword evidence="1" id="KW-0732">Signal</keyword>
<reference evidence="2 3" key="1">
    <citation type="submission" date="2016-11" db="EMBL/GenBank/DDBJ databases">
        <title>Trade-off between light-utilization and light-protection in marine flavobacteria.</title>
        <authorList>
            <person name="Kumagai Y."/>
        </authorList>
    </citation>
    <scope>NUCLEOTIDE SEQUENCE [LARGE SCALE GENOMIC DNA]</scope>
    <source>
        <strain evidence="2 3">JCM 13191</strain>
    </source>
</reference>
<evidence type="ECO:0000256" key="1">
    <source>
        <dbReference type="SAM" id="SignalP"/>
    </source>
</evidence>
<accession>A0A1W6MIY3</accession>
<protein>
    <recommendedName>
        <fullName evidence="4">Outer membrane protein beta-barrel domain-containing protein</fullName>
    </recommendedName>
</protein>
<proteinExistence type="predicted"/>
<dbReference type="OrthoDB" id="1143531at2"/>
<feature type="chain" id="PRO_5010858155" description="Outer membrane protein beta-barrel domain-containing protein" evidence="1">
    <location>
        <begin position="21"/>
        <end position="246"/>
    </location>
</feature>
<name>A0A1W6MIY3_9FLAO</name>
<feature type="signal peptide" evidence="1">
    <location>
        <begin position="1"/>
        <end position="20"/>
    </location>
</feature>
<evidence type="ECO:0000313" key="2">
    <source>
        <dbReference type="EMBL" id="ARN77561.1"/>
    </source>
</evidence>
<dbReference type="RefSeq" id="WP_085766361.1">
    <property type="nucleotide sequence ID" value="NZ_CP019344.1"/>
</dbReference>
<sequence length="246" mass="27784">MIRNKLILGLGLLFTLWGSAQDNLDNEGAPLHVREVPRYNLSVGFGVSQPLGEFKDVAGAGLNIGVSYDYYFNKNLALSTGFNHAYNEFRANDRETNENADVREVANYQKASFSLGPLLTLRDNRFQFDAYGRLGYSFLNTDPKQAIIPVAQPLIGQFPEFNFYQPEESKDGSMYMELGLRFNYYFRKQVQLFFNPALASTFGEPVAFTRGSESYGVNMTNLHFNIGVKIALGKEYSNGEKRVDEQ</sequence>